<name>A0A4Z0D2P6_9FIRM</name>
<dbReference type="EC" id="2.1.2.9" evidence="2 5"/>
<dbReference type="InterPro" id="IPR011034">
    <property type="entry name" value="Formyl_transferase-like_C_sf"/>
</dbReference>
<reference evidence="8 9" key="1">
    <citation type="submission" date="2019-03" db="EMBL/GenBank/DDBJ databases">
        <title>Draft genome sequence data and analysis of a Fermenting Bacterium, Soehngenia longevitae strain 1933PT, isolated from petroleum reservoir in Azerbaijan.</title>
        <authorList>
            <person name="Grouzdev D.S."/>
            <person name="Bidzhieva S.K."/>
            <person name="Sokolova D.S."/>
            <person name="Tourova T.P."/>
            <person name="Poltaraus A.B."/>
            <person name="Nazina T.N."/>
        </authorList>
    </citation>
    <scope>NUCLEOTIDE SEQUENCE [LARGE SCALE GENOMIC DNA]</scope>
    <source>
        <strain evidence="8 9">1933P</strain>
    </source>
</reference>
<comment type="caution">
    <text evidence="8">The sequence shown here is derived from an EMBL/GenBank/DDBJ whole genome shotgun (WGS) entry which is preliminary data.</text>
</comment>
<dbReference type="InterPro" id="IPR041711">
    <property type="entry name" value="Met-tRNA-FMT_N"/>
</dbReference>
<dbReference type="Pfam" id="PF02911">
    <property type="entry name" value="Formyl_trans_C"/>
    <property type="match status" value="1"/>
</dbReference>
<evidence type="ECO:0000313" key="8">
    <source>
        <dbReference type="EMBL" id="TFZ39598.1"/>
    </source>
</evidence>
<evidence type="ECO:0000256" key="3">
    <source>
        <dbReference type="ARBA" id="ARBA00022679"/>
    </source>
</evidence>
<dbReference type="GO" id="GO:0004479">
    <property type="term" value="F:methionyl-tRNA formyltransferase activity"/>
    <property type="evidence" value="ECO:0007669"/>
    <property type="project" value="UniProtKB-UniRule"/>
</dbReference>
<evidence type="ECO:0000259" key="7">
    <source>
        <dbReference type="Pfam" id="PF02911"/>
    </source>
</evidence>
<feature type="binding site" evidence="5">
    <location>
        <begin position="104"/>
        <end position="107"/>
    </location>
    <ligand>
        <name>(6S)-5,6,7,8-tetrahydrofolate</name>
        <dbReference type="ChEBI" id="CHEBI:57453"/>
    </ligand>
</feature>
<sequence length="303" mass="33662">MGTSEFAVKPLKKLKEAGHDILLVITQPDKRKGRGKVFHSSPVKKVASELGLVVYQPTNINSDESVKTIAELKPDFLVVIAYGQILKNELLGIAKYENINIHASLLPKYRGAAPINWAIANGETVTGVTSMKITKGLDSGPILLQRELPILESDDSISLSDKLSEMGAEILIETINLILTGKAVYIEQDNSLSSYAPILTKEIGKIDWGWDIIRIKNHVRAFKPWPGSYFYYDDQIVKVNSIDAIETNHDLIVGTIYKIDNDGIWVAAKNGFIIIKELQFPGKKMMLTSEYLKGNRIEIGKIV</sequence>
<dbReference type="PANTHER" id="PTHR11138">
    <property type="entry name" value="METHIONYL-TRNA FORMYLTRANSFERASE"/>
    <property type="match status" value="1"/>
</dbReference>
<dbReference type="OrthoDB" id="9802815at2"/>
<proteinExistence type="inferred from homology"/>
<keyword evidence="9" id="KW-1185">Reference proteome</keyword>
<evidence type="ECO:0000313" key="9">
    <source>
        <dbReference type="Proteomes" id="UP000298381"/>
    </source>
</evidence>
<dbReference type="InterPro" id="IPR036477">
    <property type="entry name" value="Formyl_transf_N_sf"/>
</dbReference>
<dbReference type="Proteomes" id="UP000298381">
    <property type="component" value="Unassembled WGS sequence"/>
</dbReference>
<dbReference type="GO" id="GO:0005829">
    <property type="term" value="C:cytosol"/>
    <property type="evidence" value="ECO:0007669"/>
    <property type="project" value="TreeGrafter"/>
</dbReference>
<keyword evidence="4 5" id="KW-0648">Protein biosynthesis</keyword>
<dbReference type="Gene3D" id="3.40.50.12230">
    <property type="match status" value="1"/>
</dbReference>
<dbReference type="AlphaFoldDB" id="A0A4Z0D2P6"/>
<evidence type="ECO:0000256" key="5">
    <source>
        <dbReference type="HAMAP-Rule" id="MF_00182"/>
    </source>
</evidence>
<feature type="domain" description="Formyl transferase C-terminal" evidence="7">
    <location>
        <begin position="199"/>
        <end position="295"/>
    </location>
</feature>
<dbReference type="Pfam" id="PF00551">
    <property type="entry name" value="Formyl_trans_N"/>
    <property type="match status" value="1"/>
</dbReference>
<protein>
    <recommendedName>
        <fullName evidence="2 5">Methionyl-tRNA formyltransferase</fullName>
        <ecNumber evidence="2 5">2.1.2.9</ecNumber>
    </recommendedName>
</protein>
<dbReference type="InterPro" id="IPR044135">
    <property type="entry name" value="Met-tRNA-FMT_C"/>
</dbReference>
<evidence type="ECO:0000256" key="4">
    <source>
        <dbReference type="ARBA" id="ARBA00022917"/>
    </source>
</evidence>
<comment type="similarity">
    <text evidence="1 5">Belongs to the Fmt family.</text>
</comment>
<evidence type="ECO:0000256" key="1">
    <source>
        <dbReference type="ARBA" id="ARBA00010699"/>
    </source>
</evidence>
<dbReference type="PANTHER" id="PTHR11138:SF5">
    <property type="entry name" value="METHIONYL-TRNA FORMYLTRANSFERASE, MITOCHONDRIAL"/>
    <property type="match status" value="1"/>
</dbReference>
<comment type="function">
    <text evidence="5">Attaches a formyl group to the free amino group of methionyl-tRNA(fMet). The formyl group appears to play a dual role in the initiator identity of N-formylmethionyl-tRNA by promoting its recognition by IF2 and preventing the misappropriation of this tRNA by the elongation apparatus.</text>
</comment>
<dbReference type="CDD" id="cd08704">
    <property type="entry name" value="Met_tRNA_FMT_C"/>
    <property type="match status" value="1"/>
</dbReference>
<dbReference type="NCBIfam" id="TIGR00460">
    <property type="entry name" value="fmt"/>
    <property type="match status" value="1"/>
</dbReference>
<accession>A0A4Z0D2P6</accession>
<dbReference type="SUPFAM" id="SSF53328">
    <property type="entry name" value="Formyltransferase"/>
    <property type="match status" value="1"/>
</dbReference>
<feature type="domain" description="Formyl transferase N-terminal" evidence="6">
    <location>
        <begin position="2"/>
        <end position="175"/>
    </location>
</feature>
<dbReference type="EMBL" id="SRIB01000011">
    <property type="protein sequence ID" value="TFZ39598.1"/>
    <property type="molecule type" value="Genomic_DNA"/>
</dbReference>
<organism evidence="8 9">
    <name type="scientific">Soehngenia longivitae</name>
    <dbReference type="NCBI Taxonomy" id="2562294"/>
    <lineage>
        <taxon>Bacteria</taxon>
        <taxon>Bacillati</taxon>
        <taxon>Bacillota</taxon>
        <taxon>Tissierellia</taxon>
        <taxon>Tissierellales</taxon>
        <taxon>Tissierellaceae</taxon>
        <taxon>Soehngenia</taxon>
    </lineage>
</organism>
<dbReference type="CDD" id="cd08646">
    <property type="entry name" value="FMT_core_Met-tRNA-FMT_N"/>
    <property type="match status" value="1"/>
</dbReference>
<comment type="catalytic activity">
    <reaction evidence="5">
        <text>L-methionyl-tRNA(fMet) + (6R)-10-formyltetrahydrofolate = N-formyl-L-methionyl-tRNA(fMet) + (6S)-5,6,7,8-tetrahydrofolate + H(+)</text>
        <dbReference type="Rhea" id="RHEA:24380"/>
        <dbReference type="Rhea" id="RHEA-COMP:9952"/>
        <dbReference type="Rhea" id="RHEA-COMP:9953"/>
        <dbReference type="ChEBI" id="CHEBI:15378"/>
        <dbReference type="ChEBI" id="CHEBI:57453"/>
        <dbReference type="ChEBI" id="CHEBI:78530"/>
        <dbReference type="ChEBI" id="CHEBI:78844"/>
        <dbReference type="ChEBI" id="CHEBI:195366"/>
        <dbReference type="EC" id="2.1.2.9"/>
    </reaction>
</comment>
<gene>
    <name evidence="5" type="primary">fmt</name>
    <name evidence="8" type="ORF">E4100_08070</name>
</gene>
<dbReference type="SUPFAM" id="SSF50486">
    <property type="entry name" value="FMT C-terminal domain-like"/>
    <property type="match status" value="1"/>
</dbReference>
<dbReference type="InterPro" id="IPR005794">
    <property type="entry name" value="Fmt"/>
</dbReference>
<dbReference type="InterPro" id="IPR005793">
    <property type="entry name" value="Formyl_trans_C"/>
</dbReference>
<keyword evidence="3 5" id="KW-0808">Transferase</keyword>
<evidence type="ECO:0000256" key="2">
    <source>
        <dbReference type="ARBA" id="ARBA00012261"/>
    </source>
</evidence>
<dbReference type="HAMAP" id="MF_00182">
    <property type="entry name" value="Formyl_trans"/>
    <property type="match status" value="1"/>
</dbReference>
<dbReference type="InterPro" id="IPR002376">
    <property type="entry name" value="Formyl_transf_N"/>
</dbReference>
<evidence type="ECO:0000259" key="6">
    <source>
        <dbReference type="Pfam" id="PF00551"/>
    </source>
</evidence>